<feature type="signal peptide" evidence="2">
    <location>
        <begin position="1"/>
        <end position="17"/>
    </location>
</feature>
<reference evidence="4 5" key="1">
    <citation type="submission" date="2017-10" db="EMBL/GenBank/DDBJ databases">
        <title>Comparative genomics in systemic dimorphic fungi from Ajellomycetaceae.</title>
        <authorList>
            <person name="Munoz J.F."/>
            <person name="Mcewen J.G."/>
            <person name="Clay O.K."/>
            <person name="Cuomo C.A."/>
        </authorList>
    </citation>
    <scope>NUCLEOTIDE SEQUENCE [LARGE SCALE GENOMIC DNA]</scope>
    <source>
        <strain evidence="4 5">UAMH7299</strain>
    </source>
</reference>
<keyword evidence="5" id="KW-1185">Reference proteome</keyword>
<keyword evidence="2" id="KW-0732">Signal</keyword>
<evidence type="ECO:0000259" key="3">
    <source>
        <dbReference type="Pfam" id="PF09792"/>
    </source>
</evidence>
<gene>
    <name evidence="4" type="ORF">AJ80_05338</name>
</gene>
<dbReference type="Proteomes" id="UP000224634">
    <property type="component" value="Unassembled WGS sequence"/>
</dbReference>
<dbReference type="OrthoDB" id="4657524at2759"/>
<comment type="caution">
    <text evidence="4">The sequence shown here is derived from an EMBL/GenBank/DDBJ whole genome shotgun (WGS) entry which is preliminary data.</text>
</comment>
<evidence type="ECO:0000313" key="4">
    <source>
        <dbReference type="EMBL" id="PGH16123.1"/>
    </source>
</evidence>
<accession>A0A2B7Y533</accession>
<organism evidence="4 5">
    <name type="scientific">Polytolypa hystricis (strain UAMH7299)</name>
    <dbReference type="NCBI Taxonomy" id="1447883"/>
    <lineage>
        <taxon>Eukaryota</taxon>
        <taxon>Fungi</taxon>
        <taxon>Dikarya</taxon>
        <taxon>Ascomycota</taxon>
        <taxon>Pezizomycotina</taxon>
        <taxon>Eurotiomycetes</taxon>
        <taxon>Eurotiomycetidae</taxon>
        <taxon>Onygenales</taxon>
        <taxon>Onygenales incertae sedis</taxon>
        <taxon>Polytolypa</taxon>
    </lineage>
</organism>
<name>A0A2B7Y533_POLH7</name>
<dbReference type="EMBL" id="PDNA01000076">
    <property type="protein sequence ID" value="PGH16123.1"/>
    <property type="molecule type" value="Genomic_DNA"/>
</dbReference>
<feature type="chain" id="PRO_5013310295" description="Ubiquitin 3 binding protein But2 C-terminal domain-containing protein" evidence="2">
    <location>
        <begin position="18"/>
        <end position="316"/>
    </location>
</feature>
<protein>
    <recommendedName>
        <fullName evidence="3">Ubiquitin 3 binding protein But2 C-terminal domain-containing protein</fullName>
    </recommendedName>
</protein>
<sequence length="316" mass="33376">MRKSIALAVAAAALANAQYQVSFELPEGCKEKPEFTSCPVKLDNAFLPSFGAVVKDGESAPRSEVTLGTPLFRAHLTPKEESTLTLFDMPKGFEDKECTLQFIWNGGTQTPADQKYTIWELEGNGADVERDVVWDTKPARKGVLAKFEVKPAEATEIKFSQKTAATFSEGPGFKSSKPTFPCPKAGKFAYEISSDSAHFLDGTEQINIAGLLGLGLEILDVPSQYDEDTDHSTTTTATTSAATTTTTNPPTTVTSGTGYPTWTTTPTGGNGHNSPNNTVVPPPPEGTDAAEFPGSAARGGAISAAAVILAGLAFLY</sequence>
<dbReference type="Pfam" id="PF09792">
    <property type="entry name" value="But2"/>
    <property type="match status" value="1"/>
</dbReference>
<proteinExistence type="predicted"/>
<feature type="compositionally biased region" description="Low complexity" evidence="1">
    <location>
        <begin position="232"/>
        <end position="279"/>
    </location>
</feature>
<feature type="domain" description="Ubiquitin 3 binding protein But2 C-terminal" evidence="3">
    <location>
        <begin position="72"/>
        <end position="195"/>
    </location>
</feature>
<feature type="region of interest" description="Disordered" evidence="1">
    <location>
        <begin position="225"/>
        <end position="293"/>
    </location>
</feature>
<evidence type="ECO:0000313" key="5">
    <source>
        <dbReference type="Proteomes" id="UP000224634"/>
    </source>
</evidence>
<evidence type="ECO:0000256" key="2">
    <source>
        <dbReference type="SAM" id="SignalP"/>
    </source>
</evidence>
<evidence type="ECO:0000256" key="1">
    <source>
        <dbReference type="SAM" id="MobiDB-lite"/>
    </source>
</evidence>
<dbReference type="AlphaFoldDB" id="A0A2B7Y533"/>
<dbReference type="InterPro" id="IPR018620">
    <property type="entry name" value="Ubiquitin3-bd_protein_But2_C"/>
</dbReference>